<dbReference type="EMBL" id="CAXKWB010124974">
    <property type="protein sequence ID" value="CAL4239055.1"/>
    <property type="molecule type" value="Genomic_DNA"/>
</dbReference>
<proteinExistence type="predicted"/>
<evidence type="ECO:0000313" key="1">
    <source>
        <dbReference type="EMBL" id="CAL4239055.1"/>
    </source>
</evidence>
<evidence type="ECO:0000313" key="2">
    <source>
        <dbReference type="Proteomes" id="UP001497623"/>
    </source>
</evidence>
<organism evidence="1 2">
    <name type="scientific">Meganyctiphanes norvegica</name>
    <name type="common">Northern krill</name>
    <name type="synonym">Thysanopoda norvegica</name>
    <dbReference type="NCBI Taxonomy" id="48144"/>
    <lineage>
        <taxon>Eukaryota</taxon>
        <taxon>Metazoa</taxon>
        <taxon>Ecdysozoa</taxon>
        <taxon>Arthropoda</taxon>
        <taxon>Crustacea</taxon>
        <taxon>Multicrustacea</taxon>
        <taxon>Malacostraca</taxon>
        <taxon>Eumalacostraca</taxon>
        <taxon>Eucarida</taxon>
        <taxon>Euphausiacea</taxon>
        <taxon>Euphausiidae</taxon>
        <taxon>Meganyctiphanes</taxon>
    </lineage>
</organism>
<reference evidence="1 2" key="1">
    <citation type="submission" date="2024-05" db="EMBL/GenBank/DDBJ databases">
        <authorList>
            <person name="Wallberg A."/>
        </authorList>
    </citation>
    <scope>NUCLEOTIDE SEQUENCE [LARGE SCALE GENOMIC DNA]</scope>
</reference>
<keyword evidence="2" id="KW-1185">Reference proteome</keyword>
<accession>A0AAV2SUJ5</accession>
<dbReference type="AlphaFoldDB" id="A0AAV2SUJ5"/>
<feature type="non-terminal residue" evidence="1">
    <location>
        <position position="103"/>
    </location>
</feature>
<gene>
    <name evidence="1" type="ORF">MNOR_LOCUS40511</name>
</gene>
<feature type="non-terminal residue" evidence="1">
    <location>
        <position position="1"/>
    </location>
</feature>
<name>A0AAV2SUJ5_MEGNR</name>
<sequence length="103" mass="11530">SSQLMSALSNTEDSQCKQSITYCYHENWCNKMNGSRIPLNQKILIADASVLIHYEAEGTHCNLNLKIMPYQSFCHMVIKVGPDMKEATEVLDSGVSSCKILCK</sequence>
<protein>
    <submittedName>
        <fullName evidence="1">Uncharacterized protein</fullName>
    </submittedName>
</protein>
<comment type="caution">
    <text evidence="1">The sequence shown here is derived from an EMBL/GenBank/DDBJ whole genome shotgun (WGS) entry which is preliminary data.</text>
</comment>
<dbReference type="Proteomes" id="UP001497623">
    <property type="component" value="Unassembled WGS sequence"/>
</dbReference>